<sequence>MFLYLNDHSYYDDLYDLHTIEECLDWYWSLRKGMEQHREELKTKEPDTDFDKEVHKCCSYTVNVIKINRYRHKKERISEWMEADRRRQEKIDNATPPDGVRCDKCDSATKVIDKTLHDAYDDNMRVSFIFECLKCQKRQIFYEDGSPWDFKRPKCKDCDVELKTKYEEKGEKLTTITYCPKCSFKEVDVIDSKNKRIEREKEEERQRKILEEYRSEFCLNDESGPKAVASLDGIVALSKKWKEQEKKEKDPIFQKAKKLKKLKLNQLKDLISKAIVDNGYTDLEFSKPEMGKFVIVEFSATDSKDDREEYDSTHMLKKVVKSALESTNWRLMSEGIHYRLGIVSGRLKAYEREEDLISLVK</sequence>
<dbReference type="Proteomes" id="UP000231450">
    <property type="component" value="Unassembled WGS sequence"/>
</dbReference>
<evidence type="ECO:0000313" key="1">
    <source>
        <dbReference type="EMBL" id="PJE57812.1"/>
    </source>
</evidence>
<gene>
    <name evidence="1" type="ORF">COU81_04110</name>
</gene>
<dbReference type="EMBL" id="PFDW01000080">
    <property type="protein sequence ID" value="PJE57812.1"/>
    <property type="molecule type" value="Genomic_DNA"/>
</dbReference>
<reference evidence="2" key="1">
    <citation type="submission" date="2017-09" db="EMBL/GenBank/DDBJ databases">
        <title>Depth-based differentiation of microbial function through sediment-hosted aquifers and enrichment of novel symbionts in the deep terrestrial subsurface.</title>
        <authorList>
            <person name="Probst A.J."/>
            <person name="Ladd B."/>
            <person name="Jarett J.K."/>
            <person name="Geller-Mcgrath D.E."/>
            <person name="Sieber C.M.K."/>
            <person name="Emerson J.B."/>
            <person name="Anantharaman K."/>
            <person name="Thomas B.C."/>
            <person name="Malmstrom R."/>
            <person name="Stieglmeier M."/>
            <person name="Klingl A."/>
            <person name="Woyke T."/>
            <person name="Ryan C.M."/>
            <person name="Banfield J.F."/>
        </authorList>
    </citation>
    <scope>NUCLEOTIDE SEQUENCE [LARGE SCALE GENOMIC DNA]</scope>
</reference>
<protein>
    <submittedName>
        <fullName evidence="1">Uncharacterized protein</fullName>
    </submittedName>
</protein>
<name>A0A2M8KD01_9BACT</name>
<comment type="caution">
    <text evidence="1">The sequence shown here is derived from an EMBL/GenBank/DDBJ whole genome shotgun (WGS) entry which is preliminary data.</text>
</comment>
<dbReference type="AlphaFoldDB" id="A0A2M8KD01"/>
<proteinExistence type="predicted"/>
<organism evidence="1 2">
    <name type="scientific">Candidatus Portnoybacteria bacterium CG10_big_fil_rev_8_21_14_0_10_36_7</name>
    <dbReference type="NCBI Taxonomy" id="1974812"/>
    <lineage>
        <taxon>Bacteria</taxon>
        <taxon>Candidatus Portnoyibacteriota</taxon>
    </lineage>
</organism>
<accession>A0A2M8KD01</accession>
<evidence type="ECO:0000313" key="2">
    <source>
        <dbReference type="Proteomes" id="UP000231450"/>
    </source>
</evidence>